<dbReference type="EMBL" id="NOZR01000007">
    <property type="protein sequence ID" value="OYN80015.1"/>
    <property type="molecule type" value="Genomic_DNA"/>
</dbReference>
<organism evidence="2 3">
    <name type="scientific">Mycolicibacterium sphagni</name>
    <dbReference type="NCBI Taxonomy" id="1786"/>
    <lineage>
        <taxon>Bacteria</taxon>
        <taxon>Bacillati</taxon>
        <taxon>Actinomycetota</taxon>
        <taxon>Actinomycetes</taxon>
        <taxon>Mycobacteriales</taxon>
        <taxon>Mycobacteriaceae</taxon>
        <taxon>Mycolicibacterium</taxon>
    </lineage>
</organism>
<gene>
    <name evidence="2" type="ORF">CG716_10250</name>
</gene>
<feature type="compositionally biased region" description="Pro residues" evidence="1">
    <location>
        <begin position="31"/>
        <end position="54"/>
    </location>
</feature>
<accession>A0A255DS02</accession>
<dbReference type="OrthoDB" id="4578563at2"/>
<dbReference type="InterPro" id="IPR049959">
    <property type="entry name" value="MAP_0585-like"/>
</dbReference>
<comment type="caution">
    <text evidence="2">The sequence shown here is derived from an EMBL/GenBank/DDBJ whole genome shotgun (WGS) entry which is preliminary data.</text>
</comment>
<dbReference type="Proteomes" id="UP000216063">
    <property type="component" value="Unassembled WGS sequence"/>
</dbReference>
<evidence type="ECO:0000256" key="1">
    <source>
        <dbReference type="SAM" id="MobiDB-lite"/>
    </source>
</evidence>
<name>A0A255DS02_9MYCO</name>
<reference evidence="2 3" key="1">
    <citation type="submission" date="2017-07" db="EMBL/GenBank/DDBJ databases">
        <title>The new phylogeny of genus Mycobacterium.</title>
        <authorList>
            <person name="Tortoli E."/>
            <person name="Trovato A."/>
            <person name="Cirillo D.M."/>
        </authorList>
    </citation>
    <scope>NUCLEOTIDE SEQUENCE [LARGE SCALE GENOMIC DNA]</scope>
    <source>
        <strain evidence="2 3">ATCC 33027</strain>
    </source>
</reference>
<dbReference type="NCBIfam" id="NF043060">
    <property type="entry name" value="MAP_0585_fam"/>
    <property type="match status" value="1"/>
</dbReference>
<sequence length="108" mass="11467">MDAPHGFSTPDNGAPPPPPEHALGWNDGPAPGGPPPNWDGPPPAGGWNGPPPPGGWNRHYDAPQQRDIAAARADFGPFNYNGYVATPIFNPVAGGWGFWFFGVWIPLF</sequence>
<keyword evidence="3" id="KW-1185">Reference proteome</keyword>
<feature type="region of interest" description="Disordered" evidence="1">
    <location>
        <begin position="1"/>
        <end position="60"/>
    </location>
</feature>
<evidence type="ECO:0000313" key="2">
    <source>
        <dbReference type="EMBL" id="OYN80015.1"/>
    </source>
</evidence>
<evidence type="ECO:0000313" key="3">
    <source>
        <dbReference type="Proteomes" id="UP000216063"/>
    </source>
</evidence>
<protein>
    <submittedName>
        <fullName evidence="2">Uncharacterized protein</fullName>
    </submittedName>
</protein>
<proteinExistence type="predicted"/>
<dbReference type="AlphaFoldDB" id="A0A255DS02"/>